<evidence type="ECO:0000313" key="2">
    <source>
        <dbReference type="EMBL" id="GGI49094.1"/>
    </source>
</evidence>
<accession>A0A917J873</accession>
<dbReference type="InterPro" id="IPR019052">
    <property type="entry name" value="DUF2383"/>
</dbReference>
<dbReference type="InterPro" id="IPR012347">
    <property type="entry name" value="Ferritin-like"/>
</dbReference>
<dbReference type="NCBIfam" id="TIGR02284">
    <property type="entry name" value="PA2169 family four-helix-bundle protein"/>
    <property type="match status" value="1"/>
</dbReference>
<gene>
    <name evidence="2" type="ORF">GCM10011425_03060</name>
</gene>
<dbReference type="InterPro" id="IPR011971">
    <property type="entry name" value="CHP02284"/>
</dbReference>
<dbReference type="Gene3D" id="1.20.1260.10">
    <property type="match status" value="1"/>
</dbReference>
<evidence type="ECO:0000259" key="1">
    <source>
        <dbReference type="Pfam" id="PF09537"/>
    </source>
</evidence>
<keyword evidence="3" id="KW-1185">Reference proteome</keyword>
<organism evidence="2 3">
    <name type="scientific">Mucilaginibacter galii</name>
    <dbReference type="NCBI Taxonomy" id="2005073"/>
    <lineage>
        <taxon>Bacteria</taxon>
        <taxon>Pseudomonadati</taxon>
        <taxon>Bacteroidota</taxon>
        <taxon>Sphingobacteriia</taxon>
        <taxon>Sphingobacteriales</taxon>
        <taxon>Sphingobacteriaceae</taxon>
        <taxon>Mucilaginibacter</taxon>
    </lineage>
</organism>
<sequence>MPQKRPLFLLSYVAPNQKSCIPKNHLAACLYVYQNNIIMDTTLKSAAEGLNHLIIIANDGKEGYAQAADIVARPMLKAMFSRLATERAEFATQLTVLVLATGTQPESGTGPLGALHRVWVEIKSSLVADDDDAALKECIRGDETAVAAYETVLKEHALTAEQQNIINQQLRLTSDALFSLRQELHGNNV</sequence>
<dbReference type="AlphaFoldDB" id="A0A917J873"/>
<dbReference type="Proteomes" id="UP000662074">
    <property type="component" value="Unassembled WGS sequence"/>
</dbReference>
<name>A0A917J873_9SPHI</name>
<dbReference type="Pfam" id="PF09537">
    <property type="entry name" value="DUF2383"/>
    <property type="match status" value="1"/>
</dbReference>
<proteinExistence type="predicted"/>
<comment type="caution">
    <text evidence="2">The sequence shown here is derived from an EMBL/GenBank/DDBJ whole genome shotgun (WGS) entry which is preliminary data.</text>
</comment>
<reference evidence="2" key="1">
    <citation type="journal article" date="2014" name="Int. J. Syst. Evol. Microbiol.">
        <title>Complete genome sequence of Corynebacterium casei LMG S-19264T (=DSM 44701T), isolated from a smear-ripened cheese.</title>
        <authorList>
            <consortium name="US DOE Joint Genome Institute (JGI-PGF)"/>
            <person name="Walter F."/>
            <person name="Albersmeier A."/>
            <person name="Kalinowski J."/>
            <person name="Ruckert C."/>
        </authorList>
    </citation>
    <scope>NUCLEOTIDE SEQUENCE</scope>
    <source>
        <strain evidence="2">CCM 8711</strain>
    </source>
</reference>
<protein>
    <recommendedName>
        <fullName evidence="1">DUF2383 domain-containing protein</fullName>
    </recommendedName>
</protein>
<reference evidence="2" key="2">
    <citation type="submission" date="2020-09" db="EMBL/GenBank/DDBJ databases">
        <authorList>
            <person name="Sun Q."/>
            <person name="Sedlacek I."/>
        </authorList>
    </citation>
    <scope>NUCLEOTIDE SEQUENCE</scope>
    <source>
        <strain evidence="2">CCM 8711</strain>
    </source>
</reference>
<dbReference type="EMBL" id="BMDO01000001">
    <property type="protein sequence ID" value="GGI49094.1"/>
    <property type="molecule type" value="Genomic_DNA"/>
</dbReference>
<evidence type="ECO:0000313" key="3">
    <source>
        <dbReference type="Proteomes" id="UP000662074"/>
    </source>
</evidence>
<feature type="domain" description="DUF2383" evidence="1">
    <location>
        <begin position="47"/>
        <end position="155"/>
    </location>
</feature>